<comment type="caution">
    <text evidence="7">The sequence shown here is derived from an EMBL/GenBank/DDBJ whole genome shotgun (WGS) entry which is preliminary data.</text>
</comment>
<evidence type="ECO:0000256" key="4">
    <source>
        <dbReference type="ARBA" id="ARBA00025742"/>
    </source>
</evidence>
<feature type="region of interest" description="Disordered" evidence="5">
    <location>
        <begin position="1"/>
        <end position="23"/>
    </location>
</feature>
<feature type="domain" description="Calcineurin-like phosphoesterase" evidence="6">
    <location>
        <begin position="26"/>
        <end position="238"/>
    </location>
</feature>
<evidence type="ECO:0000313" key="7">
    <source>
        <dbReference type="EMBL" id="MBR0559261.1"/>
    </source>
</evidence>
<proteinExistence type="inferred from homology"/>
<evidence type="ECO:0000256" key="2">
    <source>
        <dbReference type="ARBA" id="ARBA00022801"/>
    </source>
</evidence>
<evidence type="ECO:0000256" key="3">
    <source>
        <dbReference type="ARBA" id="ARBA00023004"/>
    </source>
</evidence>
<dbReference type="EMBL" id="JAGRQH010000002">
    <property type="protein sequence ID" value="MBR0559261.1"/>
    <property type="molecule type" value="Genomic_DNA"/>
</dbReference>
<reference evidence="7 8" key="1">
    <citation type="submission" date="2021-04" db="EMBL/GenBank/DDBJ databases">
        <title>The complete genome sequence of Neokomagataea sp. TBRC 2177.</title>
        <authorList>
            <person name="Charoenyingcharoen P."/>
            <person name="Yukphan P."/>
        </authorList>
    </citation>
    <scope>NUCLEOTIDE SEQUENCE [LARGE SCALE GENOMIC DNA]</scope>
    <source>
        <strain evidence="7 8">TBRC 2177</strain>
    </source>
</reference>
<dbReference type="Pfam" id="PF00149">
    <property type="entry name" value="Metallophos"/>
    <property type="match status" value="1"/>
</dbReference>
<dbReference type="Proteomes" id="UP000677812">
    <property type="component" value="Unassembled WGS sequence"/>
</dbReference>
<feature type="compositionally biased region" description="Polar residues" evidence="5">
    <location>
        <begin position="1"/>
        <end position="12"/>
    </location>
</feature>
<dbReference type="SUPFAM" id="SSF56300">
    <property type="entry name" value="Metallo-dependent phosphatases"/>
    <property type="match status" value="1"/>
</dbReference>
<organism evidence="7 8">
    <name type="scientific">Neokomagataea anthophila</name>
    <dbReference type="NCBI Taxonomy" id="2826925"/>
    <lineage>
        <taxon>Bacteria</taxon>
        <taxon>Pseudomonadati</taxon>
        <taxon>Pseudomonadota</taxon>
        <taxon>Alphaproteobacteria</taxon>
        <taxon>Acetobacterales</taxon>
        <taxon>Acetobacteraceae</taxon>
        <taxon>Neokomagataea</taxon>
    </lineage>
</organism>
<accession>A0ABS5E633</accession>
<evidence type="ECO:0000256" key="5">
    <source>
        <dbReference type="SAM" id="MobiDB-lite"/>
    </source>
</evidence>
<gene>
    <name evidence="7" type="ORF">KB213_04210</name>
</gene>
<keyword evidence="2" id="KW-0378">Hydrolase</keyword>
<dbReference type="Gene3D" id="3.60.21.10">
    <property type="match status" value="1"/>
</dbReference>
<evidence type="ECO:0000313" key="8">
    <source>
        <dbReference type="Proteomes" id="UP000677812"/>
    </source>
</evidence>
<comment type="similarity">
    <text evidence="4">Belongs to the cyclic nucleotide phosphodiesterase class-III family.</text>
</comment>
<dbReference type="PANTHER" id="PTHR42988:SF2">
    <property type="entry name" value="CYCLIC NUCLEOTIDE PHOSPHODIESTERASE CBUA0032-RELATED"/>
    <property type="match status" value="1"/>
</dbReference>
<protein>
    <submittedName>
        <fullName evidence="7">Metallophosphoesterase</fullName>
    </submittedName>
</protein>
<keyword evidence="3" id="KW-0408">Iron</keyword>
<dbReference type="InterPro" id="IPR004843">
    <property type="entry name" value="Calcineurin-like_PHP"/>
</dbReference>
<keyword evidence="8" id="KW-1185">Reference proteome</keyword>
<evidence type="ECO:0000259" key="6">
    <source>
        <dbReference type="Pfam" id="PF00149"/>
    </source>
</evidence>
<evidence type="ECO:0000256" key="1">
    <source>
        <dbReference type="ARBA" id="ARBA00022723"/>
    </source>
</evidence>
<name>A0ABS5E633_9PROT</name>
<dbReference type="InterPro" id="IPR029052">
    <property type="entry name" value="Metallo-depent_PP-like"/>
</dbReference>
<sequence>MPHPDTSTTSRTAPPHAPNVKQRSVTLAHISDPHLPPPPVPWHIALNKRALSLLSWYKHRQHVHQAPLCDAIVQDIAHHAIDAILVSGDLTNFGTPAEFSHASEWLENLPAPAFVIPGNHDAMIAQPAAVGRDQWKHWSSEQYPYVRQYGDVAIIGVDSGVPTPPFMACGRVGTLQRQRLAALLKRTRDAGLCRVVMIHHPPRKGLVPWRKALHDMKPVIDILRQEGAEIVLHGHSHNATLTCIPGSTIPLLGVASASLHDPRPHRQACWNQLTITPKTHPTHKSWTIALQRHWPSFKGPHTGVTEHASWERGHA</sequence>
<keyword evidence="1" id="KW-0479">Metal-binding</keyword>
<dbReference type="RefSeq" id="WP_211680767.1">
    <property type="nucleotide sequence ID" value="NZ_JAGRQH010000002.1"/>
</dbReference>
<dbReference type="InterPro" id="IPR050884">
    <property type="entry name" value="CNP_phosphodiesterase-III"/>
</dbReference>
<dbReference type="PANTHER" id="PTHR42988">
    <property type="entry name" value="PHOSPHOHYDROLASE"/>
    <property type="match status" value="1"/>
</dbReference>